<proteinExistence type="predicted"/>
<protein>
    <submittedName>
        <fullName evidence="1">Uncharacterized protein</fullName>
    </submittedName>
</protein>
<dbReference type="Proteomes" id="UP000541444">
    <property type="component" value="Unassembled WGS sequence"/>
</dbReference>
<accession>A0A7J7P4M4</accession>
<dbReference type="EMBL" id="JACGCM010000271">
    <property type="protein sequence ID" value="KAF6174371.1"/>
    <property type="molecule type" value="Genomic_DNA"/>
</dbReference>
<evidence type="ECO:0000313" key="1">
    <source>
        <dbReference type="EMBL" id="KAF6174371.1"/>
    </source>
</evidence>
<sequence>MELVQSLIFASTVQGASSTSASNDNTTSEILKVLQNMANSYELDEALFFKGLKLLGGKDEHNYKVIFLGLERVHHLGFLQALLS</sequence>
<comment type="caution">
    <text evidence="1">The sequence shown here is derived from an EMBL/GenBank/DDBJ whole genome shotgun (WGS) entry which is preliminary data.</text>
</comment>
<dbReference type="AlphaFoldDB" id="A0A7J7P4M4"/>
<reference evidence="1 2" key="1">
    <citation type="journal article" date="2020" name="IScience">
        <title>Genome Sequencing of the Endangered Kingdonia uniflora (Circaeasteraceae, Ranunculales) Reveals Potential Mechanisms of Evolutionary Specialization.</title>
        <authorList>
            <person name="Sun Y."/>
            <person name="Deng T."/>
            <person name="Zhang A."/>
            <person name="Moore M.J."/>
            <person name="Landis J.B."/>
            <person name="Lin N."/>
            <person name="Zhang H."/>
            <person name="Zhang X."/>
            <person name="Huang J."/>
            <person name="Zhang X."/>
            <person name="Sun H."/>
            <person name="Wang H."/>
        </authorList>
    </citation>
    <scope>NUCLEOTIDE SEQUENCE [LARGE SCALE GENOMIC DNA]</scope>
    <source>
        <strain evidence="1">TB1705</strain>
        <tissue evidence="1">Leaf</tissue>
    </source>
</reference>
<name>A0A7J7P4M4_9MAGN</name>
<keyword evidence="2" id="KW-1185">Reference proteome</keyword>
<organism evidence="1 2">
    <name type="scientific">Kingdonia uniflora</name>
    <dbReference type="NCBI Taxonomy" id="39325"/>
    <lineage>
        <taxon>Eukaryota</taxon>
        <taxon>Viridiplantae</taxon>
        <taxon>Streptophyta</taxon>
        <taxon>Embryophyta</taxon>
        <taxon>Tracheophyta</taxon>
        <taxon>Spermatophyta</taxon>
        <taxon>Magnoliopsida</taxon>
        <taxon>Ranunculales</taxon>
        <taxon>Circaeasteraceae</taxon>
        <taxon>Kingdonia</taxon>
    </lineage>
</organism>
<evidence type="ECO:0000313" key="2">
    <source>
        <dbReference type="Proteomes" id="UP000541444"/>
    </source>
</evidence>
<gene>
    <name evidence="1" type="ORF">GIB67_027842</name>
</gene>